<reference evidence="4" key="1">
    <citation type="submission" date="2022-07" db="EMBL/GenBank/DDBJ databases">
        <title>Phylogenomic reconstructions and comparative analyses of Kickxellomycotina fungi.</title>
        <authorList>
            <person name="Reynolds N.K."/>
            <person name="Stajich J.E."/>
            <person name="Barry K."/>
            <person name="Grigoriev I.V."/>
            <person name="Crous P."/>
            <person name="Smith M.E."/>
        </authorList>
    </citation>
    <scope>NUCLEOTIDE SEQUENCE</scope>
    <source>
        <strain evidence="4">NRRL 3115</strain>
    </source>
</reference>
<keyword evidence="1" id="KW-0479">Metal-binding</keyword>
<dbReference type="PROSITE" id="PS50103">
    <property type="entry name" value="ZF_C3H1"/>
    <property type="match status" value="3"/>
</dbReference>
<evidence type="ECO:0000313" key="4">
    <source>
        <dbReference type="EMBL" id="KAJ2671369.1"/>
    </source>
</evidence>
<evidence type="ECO:0000313" key="5">
    <source>
        <dbReference type="Proteomes" id="UP001151518"/>
    </source>
</evidence>
<dbReference type="SMART" id="SM00356">
    <property type="entry name" value="ZnF_C3H1"/>
    <property type="match status" value="3"/>
</dbReference>
<feature type="domain" description="C3H1-type" evidence="3">
    <location>
        <begin position="67"/>
        <end position="94"/>
    </location>
</feature>
<dbReference type="InterPro" id="IPR000571">
    <property type="entry name" value="Znf_CCCH"/>
</dbReference>
<dbReference type="Gene3D" id="4.10.1000.10">
    <property type="entry name" value="Zinc finger, CCCH-type"/>
    <property type="match status" value="1"/>
</dbReference>
<dbReference type="InterPro" id="IPR041686">
    <property type="entry name" value="Znf-CCCH_3"/>
</dbReference>
<feature type="domain" description="C3H1-type" evidence="3">
    <location>
        <begin position="2"/>
        <end position="29"/>
    </location>
</feature>
<feature type="compositionally biased region" description="Polar residues" evidence="2">
    <location>
        <begin position="169"/>
        <end position="201"/>
    </location>
</feature>
<feature type="compositionally biased region" description="Polar residues" evidence="2">
    <location>
        <begin position="552"/>
        <end position="564"/>
    </location>
</feature>
<dbReference type="PANTHER" id="PTHR15725">
    <property type="entry name" value="ZN-FINGER, C-X8-C-X5-C-X3-H TYPE-CONTAINING"/>
    <property type="match status" value="1"/>
</dbReference>
<feature type="compositionally biased region" description="Polar residues" evidence="2">
    <location>
        <begin position="605"/>
        <end position="618"/>
    </location>
</feature>
<keyword evidence="1" id="KW-0863">Zinc-finger</keyword>
<comment type="caution">
    <text evidence="4">The sequence shown here is derived from an EMBL/GenBank/DDBJ whole genome shotgun (WGS) entry which is preliminary data.</text>
</comment>
<protein>
    <recommendedName>
        <fullName evidence="3">C3H1-type domain-containing protein</fullName>
    </recommendedName>
</protein>
<name>A0A9W8G4D9_9FUNG</name>
<accession>A0A9W8G4D9</accession>
<evidence type="ECO:0000256" key="2">
    <source>
        <dbReference type="SAM" id="MobiDB-lite"/>
    </source>
</evidence>
<feature type="region of interest" description="Disordered" evidence="2">
    <location>
        <begin position="432"/>
        <end position="618"/>
    </location>
</feature>
<feature type="compositionally biased region" description="Low complexity" evidence="2">
    <location>
        <begin position="524"/>
        <end position="545"/>
    </location>
</feature>
<evidence type="ECO:0000259" key="3">
    <source>
        <dbReference type="PROSITE" id="PS50103"/>
    </source>
</evidence>
<feature type="region of interest" description="Disordered" evidence="2">
    <location>
        <begin position="140"/>
        <end position="254"/>
    </location>
</feature>
<feature type="compositionally biased region" description="Basic and acidic residues" evidence="2">
    <location>
        <begin position="438"/>
        <end position="449"/>
    </location>
</feature>
<dbReference type="EMBL" id="JANBTW010000104">
    <property type="protein sequence ID" value="KAJ2671369.1"/>
    <property type="molecule type" value="Genomic_DNA"/>
</dbReference>
<dbReference type="AlphaFoldDB" id="A0A9W8G4D9"/>
<dbReference type="PANTHER" id="PTHR15725:SF14">
    <property type="entry name" value="ZINC FINGER CCCH DOMAIN-CONTAINING PROTEIN 11A"/>
    <property type="match status" value="1"/>
</dbReference>
<sequence>MAPAKVDCHFFMTSSCRNGDACPFRHSAGARESQQVCPAFVQSGECPEEDCGMKHVDKVAARTTTKPPGEVPCRNEENGGVCTRPNCIFKHTKPRGGTQNTAQILAEQPPVRPAFRPSWNAVSAANNALNAGAKVFMPKAKQQSKPLVQQQPQQSKGSTAFKPFGNMEWTPSASKDSNTGKSSSTQAANSAWSKTNWSQDNQHPRLQLRPQHPHTNKSAFSHGIFAVSADESSDGMDIDTTPGSKTPRKDSATGTPFIQQTINQEAAELAPIPTIYDILGISEDKQSPVPSKYGKHGRKAKQCVNTSQYSDIAAEPEKSVNTSSVSSRAIDDMQYMDMQLNNLEPATHNYSNTITARSQSNSPASRVCYASDFVMDTADEKTSDSKPSYSVNPSTSAHVDGAVTESLDIEDITGNNIKRSLSSAEIIKPTHIVTPSAEAEHKSDLDQSKKPTTPLLSEALEPEQEPLIQIIPQPENKRDASKKATKPKAKATAKDASKERELPKVLSFQEIMERKRRKRAESEAAASATATNATTATTTATATTASRDKQTAGFTMLSSPATSETNKRRVIIDEDDIESDTSDGKRIKPTSRAAAPLQNKEQLHDGQTNRAQSTTASVGTPSKIKNYVAMFEKELEDLSLDLSGPLENTPSTDKISRANISETYIDTDIQQLLDN</sequence>
<feature type="zinc finger region" description="C3H1-type" evidence="1">
    <location>
        <begin position="2"/>
        <end position="29"/>
    </location>
</feature>
<dbReference type="OrthoDB" id="5395350at2759"/>
<feature type="compositionally biased region" description="Basic and acidic residues" evidence="2">
    <location>
        <begin position="492"/>
        <end position="503"/>
    </location>
</feature>
<feature type="zinc finger region" description="C3H1-type" evidence="1">
    <location>
        <begin position="67"/>
        <end position="94"/>
    </location>
</feature>
<gene>
    <name evidence="4" type="ORF">GGI25_005528</name>
</gene>
<keyword evidence="1" id="KW-0862">Zinc</keyword>
<dbReference type="Proteomes" id="UP001151518">
    <property type="component" value="Unassembled WGS sequence"/>
</dbReference>
<dbReference type="Pfam" id="PF15663">
    <property type="entry name" value="zf-CCCH_3"/>
    <property type="match status" value="1"/>
</dbReference>
<feature type="compositionally biased region" description="Low complexity" evidence="2">
    <location>
        <begin position="141"/>
        <end position="156"/>
    </location>
</feature>
<proteinExistence type="predicted"/>
<dbReference type="GO" id="GO:0008270">
    <property type="term" value="F:zinc ion binding"/>
    <property type="evidence" value="ECO:0007669"/>
    <property type="project" value="UniProtKB-KW"/>
</dbReference>
<feature type="domain" description="C3H1-type" evidence="3">
    <location>
        <begin position="31"/>
        <end position="58"/>
    </location>
</feature>
<feature type="zinc finger region" description="C3H1-type" evidence="1">
    <location>
        <begin position="31"/>
        <end position="58"/>
    </location>
</feature>
<evidence type="ECO:0000256" key="1">
    <source>
        <dbReference type="PROSITE-ProRule" id="PRU00723"/>
    </source>
</evidence>
<organism evidence="4 5">
    <name type="scientific">Coemansia spiralis</name>
    <dbReference type="NCBI Taxonomy" id="417178"/>
    <lineage>
        <taxon>Eukaryota</taxon>
        <taxon>Fungi</taxon>
        <taxon>Fungi incertae sedis</taxon>
        <taxon>Zoopagomycota</taxon>
        <taxon>Kickxellomycotina</taxon>
        <taxon>Kickxellomycetes</taxon>
        <taxon>Kickxellales</taxon>
        <taxon>Kickxellaceae</taxon>
        <taxon>Coemansia</taxon>
    </lineage>
</organism>